<evidence type="ECO:0008006" key="5">
    <source>
        <dbReference type="Google" id="ProtNLM"/>
    </source>
</evidence>
<keyword evidence="1" id="KW-0175">Coiled coil</keyword>
<feature type="coiled-coil region" evidence="1">
    <location>
        <begin position="1447"/>
        <end position="1477"/>
    </location>
</feature>
<feature type="region of interest" description="Disordered" evidence="2">
    <location>
        <begin position="1851"/>
        <end position="1882"/>
    </location>
</feature>
<dbReference type="RefSeq" id="WP_096204754.1">
    <property type="nucleotide sequence ID" value="NZ_FZMP01000090.1"/>
</dbReference>
<proteinExistence type="predicted"/>
<reference evidence="4" key="1">
    <citation type="submission" date="2017-06" db="EMBL/GenBank/DDBJ databases">
        <authorList>
            <person name="Cremers G."/>
        </authorList>
    </citation>
    <scope>NUCLEOTIDE SEQUENCE [LARGE SCALE GENOMIC DNA]</scope>
</reference>
<organism evidence="3 4">
    <name type="scientific">Candidatus Methanoperedens nitratireducens</name>
    <dbReference type="NCBI Taxonomy" id="1392998"/>
    <lineage>
        <taxon>Archaea</taxon>
        <taxon>Methanobacteriati</taxon>
        <taxon>Methanobacteriota</taxon>
        <taxon>Stenosarchaea group</taxon>
        <taxon>Methanomicrobia</taxon>
        <taxon>Methanosarcinales</taxon>
        <taxon>ANME-2 cluster</taxon>
        <taxon>Candidatus Methanoperedentaceae</taxon>
        <taxon>Candidatus Methanoperedens</taxon>
    </lineage>
</organism>
<evidence type="ECO:0000313" key="4">
    <source>
        <dbReference type="Proteomes" id="UP000218615"/>
    </source>
</evidence>
<feature type="coiled-coil region" evidence="1">
    <location>
        <begin position="1523"/>
        <end position="1550"/>
    </location>
</feature>
<evidence type="ECO:0000256" key="2">
    <source>
        <dbReference type="SAM" id="MobiDB-lite"/>
    </source>
</evidence>
<dbReference type="EMBL" id="FZMP01000090">
    <property type="protein sequence ID" value="SNQ60409.1"/>
    <property type="molecule type" value="Genomic_DNA"/>
</dbReference>
<keyword evidence="4" id="KW-1185">Reference proteome</keyword>
<feature type="compositionally biased region" description="Basic and acidic residues" evidence="2">
    <location>
        <begin position="19"/>
        <end position="31"/>
    </location>
</feature>
<name>A0A284VMG7_9EURY</name>
<feature type="coiled-coil region" evidence="1">
    <location>
        <begin position="2163"/>
        <end position="2190"/>
    </location>
</feature>
<protein>
    <recommendedName>
        <fullName evidence="5">Large polyvalent protein associated domain-containing protein</fullName>
    </recommendedName>
</protein>
<dbReference type="Proteomes" id="UP000218615">
    <property type="component" value="Unassembled WGS sequence"/>
</dbReference>
<evidence type="ECO:0000313" key="3">
    <source>
        <dbReference type="EMBL" id="SNQ60409.1"/>
    </source>
</evidence>
<gene>
    <name evidence="3" type="ORF">MNV_180041</name>
</gene>
<sequence length="2312" mass="263662">MSGLIDNPQLTFDDLPSVETHKEEFGKDKAQPKTPKVIGKSKAEEWIKSLKEKQQEESKVKGQISLTGGASTSHRLTEFEIEKKDNEKEKLALAESLGAKAFKEGIIAPAHNKEFLKIIKDCKVGEAKPYLEAWNKGWIRENLHGTTELPRKHISYSEAIKQLPGRRLSLEEIKKIPKSSRQALTSKYLAETYHLSPADVYNWAIKHNVDLDEFMLKTKPGTDARNCIHVAVLSDKPLPDIEAIEAKPVHTELKTGKKSEVDALVENIMERVRASKTVKEAADINHELNKLSFKYNIPQEKMDKVYALIQATIDRLYKEKELKESSISDLIARTKAAKNREELDAVGKDVSAFLDSLPSVTGLRSETDPGMIVSRAYSERLREISKVQPITPEETAKMHAWGHKELDAIKFYRDQEIKKYQKNIDYVKREQKDFEELTAKLKKDPEDKTLKWNWKQARKTLETSLSRMPYWEKAIENYNSPEWLEKHKDHYHEQYIKEVKKAISTGKPVPADVIAQYHEFRKARDARERYEKGWKTSFANVSAAVVEGTKETAGVKVKRQDGKPITKQQIEEIVSGLKDVQDVIGNIIPVMKTENITVAHTSGKYPFLSQAGGMYHPTEKTVTMGIAGTNATAHEIAHFIDDIAKNEIPQTGPKYDLKLIGEASARINNYYGVDNMLSLSPKKTKEEKEKARLLRAHLGSYWRRQEEIFARLVEQYIAFKNQKSSTAYNPLPFYEKTPGWWSHDDFLKLLPMIEVEFKKKLDLAYKKVGMTSAPAPVPVHVAAAPVKKSDKSDVKQPWEMTLKEYVDMRSEHAGGFDFGFPQYHREHVEEAIKHGLPVPEEVLKEYPDLMGLRKNPGDLIGSPPNPIMKQQLLRLWKQLLGAEDLGDFETFMKEVSDLTYHEAKEKLIKTYGSPKGKEGDKSAKAEAQVCDYAMEQCNQGEQEACKVACDECGMKDACEKVKPAHTGMADIDMTGLIVDKGERSSRLRIASGALKGKTAFRCPECFRGLILTEKGLVCGEHGLIPLTGSIQVGRHTLGHALDLRKIGKDKEVTKQAKETYAWFLEEAKESGFKTVKEYYDSLKDKERDSYKEYARLGVGLEEMFSKPEKPGKLETAKSDYQVLNDWLDKSEKEIDTPEGVEKYKSDWQTAYKEIYDRLPKEQQDDIFSRLTGLTQYIYDKKKEAEAKNMKETAPTEEVKEWAKKAHGIQDYKGIRNDRIGMLRYILYKGEIGNLRDRNDALSMAIALGKDLGYGEPPASGKSLERYYAEKIANETGKDAPIIMGSSTVTPVVQALPAEEKKKEAETEPVKVTEFVPNKSLINKTLADRSHMGTSFDPEKRAEQEISGFVQDVQNVYDNLKRYAKTPAQKALLIEEMQKFQAGYAQKYNEKLAAHGRTISSFITGGSKFPTRRAEKANASYDKRFQEMLDWKDRAEKTIIRKLKGEAIEEAGGEVPLLEKKLKDLEKLQEMMVEANKIIRKKVELGIEGDSKLKQLVSLGFSEQRARELLTEDFAGRKGFSYHLQNNNQEIHRLRDRIAQLQRKEVTETREFEFTDGHILDNQEDDRVQIFFDQKPSQDIISKLKGEGWHWSPSIGAWQRKRTEYALMSANRITGAQAETQFGQKEKEKTEEKPAEKEKPKEPEYKRPEYTLEQWTALYAPHLNTWSWNYYVKGFSSWWQKVFGTFNELKEFLQKGESVLWVHGVRGDEKVMWTPKTLTEPKLLKQVGTSRVRGDTLYSLEQPYFNSLDDKWVWRTNKGLLKTGELTPGDVDEAELLNAKEFTEAQRIEARIGRELEKYRMDDYSKAEIGSLWFVPDLVRDLIQDAQKLPKATSEKYLSILEDMRARAIAERNKREKAEKAEKEKPAAEPAKPEPVEVKPVHTEPKAEPAKVIVPELMFKSYIESTMLTTGALASPKFLSDEVMAKDIYKNIQVSLEEARQLVPKFRAFAEKRIGKDQIESVNQSFGIDVEQEAHNLGIDLADYAIIPVGDKVVLQHKTIVQKKYEIKEPKKHKEEQDRKLSELTAKKKAEKILRIDLDKYDAYEWGTRVKLIEKQAAKGEMKDVLATGHLSDEDYNKVKPFIKGVQQPRKPLKPTAHFVAKPDKFFICAFDIDTDKHSFEEVEGKPITIKGFEGHDLFLHKTKGAAGYSVTEGRSGTSIVRGIKTEREAKQEAEKVLNGLKRIVDKKIAEAIRIGGLSPRYIAVELKRRIEKLVEKSSEKPEPKVEKAVEKAVETVKTEPRPEPKHEPKHEVRVEPIHIEPKKPAKAKKPIKKFAEKFIKAEFGRAIVKKAKAGIIKLTSDDLKADVIILRG</sequence>
<accession>A0A284VMG7</accession>
<feature type="compositionally biased region" description="Basic and acidic residues" evidence="2">
    <location>
        <begin position="1623"/>
        <end position="1644"/>
    </location>
</feature>
<feature type="region of interest" description="Disordered" evidence="2">
    <location>
        <begin position="1615"/>
        <end position="1644"/>
    </location>
</feature>
<feature type="region of interest" description="Disordered" evidence="2">
    <location>
        <begin position="1"/>
        <end position="40"/>
    </location>
</feature>
<evidence type="ECO:0000256" key="1">
    <source>
        <dbReference type="SAM" id="Coils"/>
    </source>
</evidence>